<sequence>MTDFVTSTNGLFDQTTVQNIRQAVPGVEIAASVGGWALDHGFPQAIQSQDTMTSFANQCKNLIDTFTLDGLDFDWEYPTADQAQSYIQLLTAVRTAIGPTKKISIALPAIQSDMGAYTQATIAQFDPIVDYFNIMSYDYVNRFSNQTGYHSGGVVLQTDIGIYSARGMNMTKANIGFPMYAKWFLLNDQQAATCAAANSPIGCPMGPYQSLDGIDYLNSSTLTFDPDLTYNITTVPKPLIVQSWNNIKDQGDAKDGTWSSAAYDKINKLFWTWTSAADVTGACNENKDKVGGLLVWSLNMDENGIQGGPHFDALTQCIGGAKNGTT</sequence>
<reference evidence="10 11" key="1">
    <citation type="submission" date="2016-06" db="EMBL/GenBank/DDBJ databases">
        <title>Evolution of pathogenesis and genome organization in the Tremellales.</title>
        <authorList>
            <person name="Cuomo C."/>
            <person name="Litvintseva A."/>
            <person name="Heitman J."/>
            <person name="Chen Y."/>
            <person name="Sun S."/>
            <person name="Springer D."/>
            <person name="Dromer F."/>
            <person name="Young S."/>
            <person name="Zeng Q."/>
            <person name="Chapman S."/>
            <person name="Gujja S."/>
            <person name="Saif S."/>
            <person name="Birren B."/>
        </authorList>
    </citation>
    <scope>NUCLEOTIDE SEQUENCE [LARGE SCALE GENOMIC DNA]</scope>
    <source>
        <strain evidence="10 11">ATCC 28783</strain>
    </source>
</reference>
<dbReference type="InterPro" id="IPR001579">
    <property type="entry name" value="Glyco_hydro_18_chit_AS"/>
</dbReference>
<dbReference type="GO" id="GO:0005576">
    <property type="term" value="C:extracellular region"/>
    <property type="evidence" value="ECO:0007669"/>
    <property type="project" value="TreeGrafter"/>
</dbReference>
<keyword evidence="4" id="KW-0119">Carbohydrate metabolism</keyword>
<dbReference type="PROSITE" id="PS51910">
    <property type="entry name" value="GH18_2"/>
    <property type="match status" value="1"/>
</dbReference>
<dbReference type="Proteomes" id="UP000289152">
    <property type="component" value="Unassembled WGS sequence"/>
</dbReference>
<name>A0A4Q1BLN6_TREME</name>
<keyword evidence="2 7" id="KW-0378">Hydrolase</keyword>
<dbReference type="EMBL" id="SDIL01000043">
    <property type="protein sequence ID" value="RXK38708.1"/>
    <property type="molecule type" value="Genomic_DNA"/>
</dbReference>
<dbReference type="InParanoid" id="A0A4Q1BLN6"/>
<evidence type="ECO:0000256" key="5">
    <source>
        <dbReference type="ARBA" id="ARBA00023295"/>
    </source>
</evidence>
<keyword evidence="11" id="KW-1185">Reference proteome</keyword>
<evidence type="ECO:0000313" key="11">
    <source>
        <dbReference type="Proteomes" id="UP000289152"/>
    </source>
</evidence>
<keyword evidence="3" id="KW-0146">Chitin degradation</keyword>
<comment type="catalytic activity">
    <reaction evidence="1">
        <text>Random endo-hydrolysis of N-acetyl-beta-D-glucosaminide (1-&gt;4)-beta-linkages in chitin and chitodextrins.</text>
        <dbReference type="EC" id="3.2.1.14"/>
    </reaction>
</comment>
<comment type="similarity">
    <text evidence="8">Belongs to the glycosyl hydrolase 18 family.</text>
</comment>
<dbReference type="GO" id="GO:0008061">
    <property type="term" value="F:chitin binding"/>
    <property type="evidence" value="ECO:0007669"/>
    <property type="project" value="InterPro"/>
</dbReference>
<dbReference type="InterPro" id="IPR001223">
    <property type="entry name" value="Glyco_hydro18_cat"/>
</dbReference>
<dbReference type="InterPro" id="IPR011583">
    <property type="entry name" value="Chitinase_II/V-like_cat"/>
</dbReference>
<evidence type="ECO:0000256" key="2">
    <source>
        <dbReference type="ARBA" id="ARBA00022801"/>
    </source>
</evidence>
<dbReference type="STRING" id="5217.A0A4Q1BLN6"/>
<dbReference type="OrthoDB" id="73875at2759"/>
<dbReference type="GO" id="GO:0008843">
    <property type="term" value="F:endochitinase activity"/>
    <property type="evidence" value="ECO:0007669"/>
    <property type="project" value="UniProtKB-EC"/>
</dbReference>
<evidence type="ECO:0000259" key="9">
    <source>
        <dbReference type="PROSITE" id="PS51910"/>
    </source>
</evidence>
<protein>
    <recommendedName>
        <fullName evidence="9">GH18 domain-containing protein</fullName>
    </recommendedName>
</protein>
<dbReference type="GO" id="GO:0000272">
    <property type="term" value="P:polysaccharide catabolic process"/>
    <property type="evidence" value="ECO:0007669"/>
    <property type="project" value="UniProtKB-KW"/>
</dbReference>
<dbReference type="SMART" id="SM00636">
    <property type="entry name" value="Glyco_18"/>
    <property type="match status" value="1"/>
</dbReference>
<dbReference type="SUPFAM" id="SSF51445">
    <property type="entry name" value="(Trans)glycosidases"/>
    <property type="match status" value="1"/>
</dbReference>
<evidence type="ECO:0000256" key="6">
    <source>
        <dbReference type="ARBA" id="ARBA00023326"/>
    </source>
</evidence>
<evidence type="ECO:0000313" key="10">
    <source>
        <dbReference type="EMBL" id="RXK38708.1"/>
    </source>
</evidence>
<keyword evidence="5 7" id="KW-0326">Glycosidase</keyword>
<dbReference type="Pfam" id="PF00704">
    <property type="entry name" value="Glyco_hydro_18"/>
    <property type="match status" value="1"/>
</dbReference>
<dbReference type="PANTHER" id="PTHR11177">
    <property type="entry name" value="CHITINASE"/>
    <property type="match status" value="1"/>
</dbReference>
<gene>
    <name evidence="10" type="ORF">M231_04018</name>
</gene>
<keyword evidence="6" id="KW-0624">Polysaccharide degradation</keyword>
<evidence type="ECO:0000256" key="1">
    <source>
        <dbReference type="ARBA" id="ARBA00000822"/>
    </source>
</evidence>
<evidence type="ECO:0000256" key="7">
    <source>
        <dbReference type="RuleBase" id="RU000489"/>
    </source>
</evidence>
<dbReference type="GO" id="GO:0006032">
    <property type="term" value="P:chitin catabolic process"/>
    <property type="evidence" value="ECO:0007669"/>
    <property type="project" value="UniProtKB-KW"/>
</dbReference>
<feature type="domain" description="GH18" evidence="9">
    <location>
        <begin position="1"/>
        <end position="321"/>
    </location>
</feature>
<proteinExistence type="inferred from homology"/>
<comment type="caution">
    <text evidence="10">The sequence shown here is derived from an EMBL/GenBank/DDBJ whole genome shotgun (WGS) entry which is preliminary data.</text>
</comment>
<dbReference type="InterPro" id="IPR050314">
    <property type="entry name" value="Glycosyl_Hydrlase_18"/>
</dbReference>
<evidence type="ECO:0000256" key="8">
    <source>
        <dbReference type="RuleBase" id="RU004453"/>
    </source>
</evidence>
<dbReference type="PROSITE" id="PS01095">
    <property type="entry name" value="GH18_1"/>
    <property type="match status" value="1"/>
</dbReference>
<dbReference type="VEuPathDB" id="FungiDB:TREMEDRAFT_32669"/>
<dbReference type="Gene3D" id="3.20.20.80">
    <property type="entry name" value="Glycosidases"/>
    <property type="match status" value="1"/>
</dbReference>
<accession>A0A4Q1BLN6</accession>
<dbReference type="InterPro" id="IPR017853">
    <property type="entry name" value="GH"/>
</dbReference>
<dbReference type="AlphaFoldDB" id="A0A4Q1BLN6"/>
<dbReference type="PANTHER" id="PTHR11177:SF317">
    <property type="entry name" value="CHITINASE 12-RELATED"/>
    <property type="match status" value="1"/>
</dbReference>
<evidence type="ECO:0000256" key="3">
    <source>
        <dbReference type="ARBA" id="ARBA00023024"/>
    </source>
</evidence>
<organism evidence="10 11">
    <name type="scientific">Tremella mesenterica</name>
    <name type="common">Jelly fungus</name>
    <dbReference type="NCBI Taxonomy" id="5217"/>
    <lineage>
        <taxon>Eukaryota</taxon>
        <taxon>Fungi</taxon>
        <taxon>Dikarya</taxon>
        <taxon>Basidiomycota</taxon>
        <taxon>Agaricomycotina</taxon>
        <taxon>Tremellomycetes</taxon>
        <taxon>Tremellales</taxon>
        <taxon>Tremellaceae</taxon>
        <taxon>Tremella</taxon>
    </lineage>
</organism>
<evidence type="ECO:0000256" key="4">
    <source>
        <dbReference type="ARBA" id="ARBA00023277"/>
    </source>
</evidence>